<comment type="caution">
    <text evidence="5">The sequence shown here is derived from an EMBL/GenBank/DDBJ whole genome shotgun (WGS) entry which is preliminary data.</text>
</comment>
<dbReference type="Proteomes" id="UP000635983">
    <property type="component" value="Unassembled WGS sequence"/>
</dbReference>
<dbReference type="InterPro" id="IPR009722">
    <property type="entry name" value="YjiK/CarP"/>
</dbReference>
<gene>
    <name evidence="5" type="ORF">GCM10009304_22950</name>
</gene>
<evidence type="ECO:0000256" key="4">
    <source>
        <dbReference type="ARBA" id="ARBA00023136"/>
    </source>
</evidence>
<dbReference type="AlphaFoldDB" id="A0A917PX83"/>
<protein>
    <recommendedName>
        <fullName evidence="7">SdiA-regulated domain-containing protein</fullName>
    </recommendedName>
</protein>
<dbReference type="EMBL" id="BMPO01000004">
    <property type="protein sequence ID" value="GGJ96483.1"/>
    <property type="molecule type" value="Genomic_DNA"/>
</dbReference>
<reference evidence="5" key="1">
    <citation type="journal article" date="2014" name="Int. J. Syst. Evol. Microbiol.">
        <title>Complete genome sequence of Corynebacterium casei LMG S-19264T (=DSM 44701T), isolated from a smear-ripened cheese.</title>
        <authorList>
            <consortium name="US DOE Joint Genome Institute (JGI-PGF)"/>
            <person name="Walter F."/>
            <person name="Albersmeier A."/>
            <person name="Kalinowski J."/>
            <person name="Ruckert C."/>
        </authorList>
    </citation>
    <scope>NUCLEOTIDE SEQUENCE</scope>
    <source>
        <strain evidence="5">JCM 30078</strain>
    </source>
</reference>
<keyword evidence="6" id="KW-1185">Reference proteome</keyword>
<dbReference type="CDD" id="cd09971">
    <property type="entry name" value="SdiA-regulated"/>
    <property type="match status" value="1"/>
</dbReference>
<comment type="similarity">
    <text evidence="2">Belongs to the YjiK family.</text>
</comment>
<evidence type="ECO:0000256" key="3">
    <source>
        <dbReference type="ARBA" id="ARBA00022475"/>
    </source>
</evidence>
<name>A0A917PX83_9PSED</name>
<dbReference type="SUPFAM" id="SSF50956">
    <property type="entry name" value="Thermostable phytase (3-phytase)"/>
    <property type="match status" value="1"/>
</dbReference>
<dbReference type="RefSeq" id="WP_188983352.1">
    <property type="nucleotide sequence ID" value="NZ_BMPO01000004.1"/>
</dbReference>
<dbReference type="Gene3D" id="2.120.10.30">
    <property type="entry name" value="TolB, C-terminal domain"/>
    <property type="match status" value="1"/>
</dbReference>
<keyword evidence="3" id="KW-1003">Cell membrane</keyword>
<evidence type="ECO:0000256" key="2">
    <source>
        <dbReference type="ARBA" id="ARBA00009852"/>
    </source>
</evidence>
<dbReference type="GO" id="GO:0005886">
    <property type="term" value="C:plasma membrane"/>
    <property type="evidence" value="ECO:0007669"/>
    <property type="project" value="UniProtKB-SubCell"/>
</dbReference>
<evidence type="ECO:0000313" key="5">
    <source>
        <dbReference type="EMBL" id="GGJ96483.1"/>
    </source>
</evidence>
<accession>A0A917PX83</accession>
<comment type="subcellular location">
    <subcellularLocation>
        <location evidence="1">Cell membrane</location>
    </subcellularLocation>
</comment>
<dbReference type="InterPro" id="IPR011042">
    <property type="entry name" value="6-blade_b-propeller_TolB-like"/>
</dbReference>
<organism evidence="5 6">
    <name type="scientific">Pseudomonas matsuisoli</name>
    <dbReference type="NCBI Taxonomy" id="1515666"/>
    <lineage>
        <taxon>Bacteria</taxon>
        <taxon>Pseudomonadati</taxon>
        <taxon>Pseudomonadota</taxon>
        <taxon>Gammaproteobacteria</taxon>
        <taxon>Pseudomonadales</taxon>
        <taxon>Pseudomonadaceae</taxon>
        <taxon>Pseudomonas</taxon>
    </lineage>
</organism>
<sequence length="308" mass="34044">MPVLFTPKRLLIAALAVALAVAAVAGQSFRLFERAWFTVTESGNADRWRGRSLWLPDYRVTIEAQPVEGIERNLSALAYDAQRNTLFSVTNAGPTRLVELSLDGKLLRSIELRGFQDPEAIEYIAPGRYVITDERYQRLVAVQLDEDTTVIDADDGEQLGIGIGTNGNKGFEGLAYDTKGKRLLVAKERDPVRIYEVTGFPRLADDEGPASVNVSQDLDRDKGLFVRDLSSLDFDEKTGHLLVLSDESHLLLELNADGEPISSLSLLKGSQGLEASIPQAEGVATDRDGTLYVISEPNLFYRFEKIDR</sequence>
<reference evidence="5" key="2">
    <citation type="submission" date="2020-09" db="EMBL/GenBank/DDBJ databases">
        <authorList>
            <person name="Sun Q."/>
            <person name="Ohkuma M."/>
        </authorList>
    </citation>
    <scope>NUCLEOTIDE SEQUENCE</scope>
    <source>
        <strain evidence="5">JCM 30078</strain>
    </source>
</reference>
<dbReference type="Pfam" id="PF06977">
    <property type="entry name" value="SdiA-regulated"/>
    <property type="match status" value="1"/>
</dbReference>
<evidence type="ECO:0000256" key="1">
    <source>
        <dbReference type="ARBA" id="ARBA00004236"/>
    </source>
</evidence>
<evidence type="ECO:0000313" key="6">
    <source>
        <dbReference type="Proteomes" id="UP000635983"/>
    </source>
</evidence>
<proteinExistence type="inferred from homology"/>
<evidence type="ECO:0008006" key="7">
    <source>
        <dbReference type="Google" id="ProtNLM"/>
    </source>
</evidence>
<keyword evidence="4" id="KW-0472">Membrane</keyword>